<feature type="domain" description="RRM" evidence="14">
    <location>
        <begin position="265"/>
        <end position="342"/>
    </location>
</feature>
<comment type="caution">
    <text evidence="16">The sequence shown here is derived from an EMBL/GenBank/DDBJ whole genome shotgun (WGS) entry which is preliminary data.</text>
</comment>
<evidence type="ECO:0000256" key="1">
    <source>
        <dbReference type="ARBA" id="ARBA00004123"/>
    </source>
</evidence>
<evidence type="ECO:0000256" key="9">
    <source>
        <dbReference type="ARBA" id="ARBA00023242"/>
    </source>
</evidence>
<feature type="compositionally biased region" description="Polar residues" evidence="13">
    <location>
        <begin position="491"/>
        <end position="513"/>
    </location>
</feature>
<dbReference type="InterPro" id="IPR000504">
    <property type="entry name" value="RRM_dom"/>
</dbReference>
<dbReference type="EC" id="2.1.1.201" evidence="11"/>
<evidence type="ECO:0000313" key="17">
    <source>
        <dbReference type="Proteomes" id="UP001142055"/>
    </source>
</evidence>
<comment type="function">
    <text evidence="11">Methyltransferase required for the conversion of 2-polyprenyl-6-methoxy-1,4-benzoquinol (DDMQH2) to 2-polyprenyl-3-methyl-6-methoxy-1,4-benzoquinol (DMQH2).</text>
</comment>
<keyword evidence="11" id="KW-0472">Membrane</keyword>
<dbReference type="InterPro" id="IPR012921">
    <property type="entry name" value="SPOC_C"/>
</dbReference>
<evidence type="ECO:0000256" key="2">
    <source>
        <dbReference type="ARBA" id="ARBA00005387"/>
    </source>
</evidence>
<keyword evidence="3" id="KW-0597">Phosphoprotein</keyword>
<dbReference type="SMART" id="SM00360">
    <property type="entry name" value="RRM"/>
    <property type="match status" value="3"/>
</dbReference>
<dbReference type="PROSITE" id="PS50102">
    <property type="entry name" value="RRM"/>
    <property type="match status" value="2"/>
</dbReference>
<feature type="binding site" evidence="11">
    <location>
        <position position="886"/>
    </location>
    <ligand>
        <name>S-adenosyl-L-methionine</name>
        <dbReference type="ChEBI" id="CHEBI:59789"/>
    </ligand>
</feature>
<reference evidence="16" key="1">
    <citation type="submission" date="2022-12" db="EMBL/GenBank/DDBJ databases">
        <title>Genome assemblies of Blomia tropicalis.</title>
        <authorList>
            <person name="Cui Y."/>
        </authorList>
    </citation>
    <scope>NUCLEOTIDE SEQUENCE</scope>
    <source>
        <tissue evidence="16">Adult mites</tissue>
    </source>
</reference>
<feature type="compositionally biased region" description="Basic and acidic residues" evidence="13">
    <location>
        <begin position="1"/>
        <end position="18"/>
    </location>
</feature>
<dbReference type="HAMAP" id="MF_01813">
    <property type="entry name" value="MenG_UbiE_methyltr"/>
    <property type="match status" value="1"/>
</dbReference>
<evidence type="ECO:0000256" key="12">
    <source>
        <dbReference type="PROSITE-ProRule" id="PRU00176"/>
    </source>
</evidence>
<dbReference type="Gene3D" id="2.40.290.10">
    <property type="match status" value="1"/>
</dbReference>
<feature type="region of interest" description="Disordered" evidence="13">
    <location>
        <begin position="627"/>
        <end position="662"/>
    </location>
</feature>
<keyword evidence="6 11" id="KW-0831">Ubiquinone biosynthesis</keyword>
<accession>A0A9Q0RL31</accession>
<feature type="region of interest" description="Disordered" evidence="13">
    <location>
        <begin position="419"/>
        <end position="515"/>
    </location>
</feature>
<dbReference type="GO" id="GO:0032259">
    <property type="term" value="P:methylation"/>
    <property type="evidence" value="ECO:0007669"/>
    <property type="project" value="UniProtKB-KW"/>
</dbReference>
<dbReference type="FunFam" id="3.40.50.150:FF:000064">
    <property type="entry name" value="2-methoxy-6-polyprenyl-1,4-benzoquinol methylase, mitochondrial"/>
    <property type="match status" value="1"/>
</dbReference>
<dbReference type="PANTHER" id="PTHR23189">
    <property type="entry name" value="RNA RECOGNITION MOTIF-CONTAINING"/>
    <property type="match status" value="1"/>
</dbReference>
<protein>
    <recommendedName>
        <fullName evidence="11">2-methoxy-6-polyprenyl-1,4-benzoquinol methylase, mitochondrial</fullName>
        <ecNumber evidence="11">2.1.1.201</ecNumber>
    </recommendedName>
    <alternativeName>
        <fullName evidence="11">Ubiquinone biosynthesis methyltransferase COQ5</fullName>
    </alternativeName>
</protein>
<organism evidence="16 17">
    <name type="scientific">Blomia tropicalis</name>
    <name type="common">Mite</name>
    <dbReference type="NCBI Taxonomy" id="40697"/>
    <lineage>
        <taxon>Eukaryota</taxon>
        <taxon>Metazoa</taxon>
        <taxon>Ecdysozoa</taxon>
        <taxon>Arthropoda</taxon>
        <taxon>Chelicerata</taxon>
        <taxon>Arachnida</taxon>
        <taxon>Acari</taxon>
        <taxon>Acariformes</taxon>
        <taxon>Sarcoptiformes</taxon>
        <taxon>Astigmata</taxon>
        <taxon>Glycyphagoidea</taxon>
        <taxon>Echimyopodidae</taxon>
        <taxon>Blomia</taxon>
    </lineage>
</organism>
<dbReference type="Pfam" id="PF00076">
    <property type="entry name" value="RRM_1"/>
    <property type="match status" value="2"/>
</dbReference>
<sequence length="1046" mass="118174">MPRYDDSPRGHSPMDRRDRRIKSPLLDRRRRDSPPLPPPRMSSRDHLLYHHDDYRSSHHSSRSSDLGSTTYKILCVSNISNKYPDSTVRNELLKEFTRFGEPSVKLVYDKNTRLAYLYFGSYEDAREARHAKSRLILFDKPVIIDPIYDRVSISRKRSISPDYGRSSLRNMSPPMRRAPPPPPPRSSLTHDRYQLSHSRDTYNHDIHSHQLSSRSSDSYQHSSSSLSLRSQHQPQTQTQPRESKKEKFPNYLHHIPPEEDDKSTRTLFVGNLEVTITEPDLRRIFERYGVVEDVDVKRPPPGQGNAYAFIKFLNLDMAHRAKVEMSGQYIGKFQCKIGYGKATPTTRIWVGGLGPWSSFAQLDKEFDRFGAIRKIDFVKGDNHAYIQYDTIDAAQAACAAMRGYPLGGADKRLRIDYADPGPFSTSPRPATEAGTFNFNNSPSSAPTANNNGNNNNNNFEFWRGGSDNTSSPKRRRVQSPDGGDADRKRSPNNVSGFDSLTSPREGNRESSPNFEIANGKSEIKITINENVTSIPELIKCCAPTWTGGLILKSSGFATRMYFCNGDIQLVDLMKDATATEHSMLRITQRLRLEASKLDDVSRRINTSGSSGHCIMIASQAPIQLNFNNNNNANNSANTSANNNDNNNSNGNNGEDNVSGGNLQQRPMRNLVTYLKSKDAAGVVLLSGKSSSSVFGDQQQQQQNPEVSKGVLYLFPPHTFSVELIQKIAPSINADSANREDYLLILDDFIKRFIEINMNNLSVKMFSRISRRIVNVIVKNPVRLHTRSISGAGSGKDFYQFQSENEEKRFQFVSGVFNNVADNYDLMNDVLSAGIHRLWKQYFIQKMDPYSGTKLLDVAGGTGDVAFEFLRYTESKGDKSSSVVVCDINENMMKVGKDRALKQKLQSDRLDWVHGDGLNLPFESNTFDVYSVVFGIRNMVNLSKAIEEAFRVLKPGGMMMCMEFSQVNNMVLRNFYDWYSVNLIPVIGEVISNDYKSYQYLVESIRKFPDQETFKEMIEEGGFKLVSYENLSCGIAAIHYGYKPNTV</sequence>
<proteinExistence type="inferred from homology"/>
<feature type="domain" description="SPOC" evidence="15">
    <location>
        <begin position="534"/>
        <end position="749"/>
    </location>
</feature>
<dbReference type="GO" id="GO:0003723">
    <property type="term" value="F:RNA binding"/>
    <property type="evidence" value="ECO:0007669"/>
    <property type="project" value="UniProtKB-UniRule"/>
</dbReference>
<dbReference type="CDD" id="cd02440">
    <property type="entry name" value="AdoMet_MTases"/>
    <property type="match status" value="1"/>
</dbReference>
<dbReference type="Pfam" id="PF01209">
    <property type="entry name" value="Ubie_methyltran"/>
    <property type="match status" value="1"/>
</dbReference>
<dbReference type="FunFam" id="3.30.70.330:FF:000565">
    <property type="entry name" value="RNA-binding protein 15B"/>
    <property type="match status" value="1"/>
</dbReference>
<feature type="compositionally biased region" description="Low complexity" evidence="13">
    <location>
        <begin position="627"/>
        <end position="661"/>
    </location>
</feature>
<evidence type="ECO:0000256" key="5">
    <source>
        <dbReference type="ARBA" id="ARBA00022679"/>
    </source>
</evidence>
<evidence type="ECO:0000313" key="16">
    <source>
        <dbReference type="EMBL" id="KAJ6218349.1"/>
    </source>
</evidence>
<dbReference type="SUPFAM" id="SSF54928">
    <property type="entry name" value="RNA-binding domain, RBD"/>
    <property type="match status" value="2"/>
</dbReference>
<feature type="compositionally biased region" description="Low complexity" evidence="13">
    <location>
        <begin position="209"/>
        <end position="233"/>
    </location>
</feature>
<dbReference type="NCBIfam" id="TIGR01934">
    <property type="entry name" value="MenG_MenH_UbiE"/>
    <property type="match status" value="1"/>
</dbReference>
<feature type="binding site" evidence="11">
    <location>
        <begin position="915"/>
        <end position="916"/>
    </location>
    <ligand>
        <name>S-adenosyl-L-methionine</name>
        <dbReference type="ChEBI" id="CHEBI:59789"/>
    </ligand>
</feature>
<dbReference type="InterPro" id="IPR010912">
    <property type="entry name" value="SPOC_met"/>
</dbReference>
<dbReference type="CDD" id="cd12309">
    <property type="entry name" value="RRM2_Spen"/>
    <property type="match status" value="1"/>
</dbReference>
<comment type="pathway">
    <text evidence="11">Cofactor biosynthesis; ubiquinone biosynthesis.</text>
</comment>
<dbReference type="PROSITE" id="PS50917">
    <property type="entry name" value="SPOC"/>
    <property type="match status" value="1"/>
</dbReference>
<dbReference type="OMA" id="ENWAYIQ"/>
<dbReference type="CDD" id="cd21544">
    <property type="entry name" value="SPOC_RBM15-like"/>
    <property type="match status" value="1"/>
</dbReference>
<evidence type="ECO:0000256" key="13">
    <source>
        <dbReference type="SAM" id="MobiDB-lite"/>
    </source>
</evidence>
<evidence type="ECO:0000256" key="3">
    <source>
        <dbReference type="ARBA" id="ARBA00022553"/>
    </source>
</evidence>
<dbReference type="Gene3D" id="3.40.50.150">
    <property type="entry name" value="Vaccinia Virus protein VP39"/>
    <property type="match status" value="1"/>
</dbReference>
<keyword evidence="5 11" id="KW-0808">Transferase</keyword>
<comment type="subcellular location">
    <subcellularLocation>
        <location evidence="11">Mitochondrion inner membrane</location>
        <topology evidence="11">Peripheral membrane protein</topology>
        <orientation evidence="11">Matrix side</orientation>
    </subcellularLocation>
    <subcellularLocation>
        <location evidence="1">Nucleus</location>
    </subcellularLocation>
</comment>
<dbReference type="Pfam" id="PF07744">
    <property type="entry name" value="SPOC"/>
    <property type="match status" value="1"/>
</dbReference>
<dbReference type="InterPro" id="IPR035979">
    <property type="entry name" value="RBD_domain_sf"/>
</dbReference>
<dbReference type="SUPFAM" id="SSF100939">
    <property type="entry name" value="SPOC domain-like"/>
    <property type="match status" value="1"/>
</dbReference>
<dbReference type="CDD" id="cd12310">
    <property type="entry name" value="RRM3_Spen"/>
    <property type="match status" value="1"/>
</dbReference>
<comment type="catalytic activity">
    <reaction evidence="11">
        <text>a 2-methoxy-6-(all-trans-polyprenyl)benzene-1,4-diol + S-adenosyl-L-methionine = a 5-methoxy-2-methyl-3-(all-trans-polyprenyl)benzene-1,4-diol + S-adenosyl-L-homocysteine + H(+)</text>
        <dbReference type="Rhea" id="RHEA:28286"/>
        <dbReference type="Rhea" id="RHEA-COMP:10858"/>
        <dbReference type="Rhea" id="RHEA-COMP:10859"/>
        <dbReference type="ChEBI" id="CHEBI:15378"/>
        <dbReference type="ChEBI" id="CHEBI:57856"/>
        <dbReference type="ChEBI" id="CHEBI:59789"/>
        <dbReference type="ChEBI" id="CHEBI:84166"/>
        <dbReference type="ChEBI" id="CHEBI:84167"/>
        <dbReference type="EC" id="2.1.1.201"/>
    </reaction>
</comment>
<name>A0A9Q0RL31_BLOTA</name>
<dbReference type="GO" id="GO:0031314">
    <property type="term" value="C:extrinsic component of mitochondrial inner membrane"/>
    <property type="evidence" value="ECO:0007669"/>
    <property type="project" value="UniProtKB-UniRule"/>
</dbReference>
<comment type="similarity">
    <text evidence="2">Belongs to the RRM Spen family.</text>
</comment>
<dbReference type="InterPro" id="IPR016194">
    <property type="entry name" value="SPOC-like_C_dom_sf"/>
</dbReference>
<dbReference type="PROSITE" id="PS01184">
    <property type="entry name" value="UBIE_2"/>
    <property type="match status" value="1"/>
</dbReference>
<dbReference type="InterPro" id="IPR004033">
    <property type="entry name" value="UbiE/COQ5_MeTrFase"/>
</dbReference>
<dbReference type="SUPFAM" id="SSF53335">
    <property type="entry name" value="S-adenosyl-L-methionine-dependent methyltransferases"/>
    <property type="match status" value="1"/>
</dbReference>
<feature type="compositionally biased region" description="Pro residues" evidence="13">
    <location>
        <begin position="176"/>
        <end position="185"/>
    </location>
</feature>
<dbReference type="PROSITE" id="PS01183">
    <property type="entry name" value="UBIE_1"/>
    <property type="match status" value="1"/>
</dbReference>
<evidence type="ECO:0000259" key="14">
    <source>
        <dbReference type="PROSITE" id="PS50102"/>
    </source>
</evidence>
<comment type="similarity">
    <text evidence="11">Belongs to the class I-like SAM-binding methyltransferase superfamily. MenG/UbiE family.</text>
</comment>
<evidence type="ECO:0000256" key="11">
    <source>
        <dbReference type="HAMAP-Rule" id="MF_03191"/>
    </source>
</evidence>
<keyword evidence="11" id="KW-0999">Mitochondrion inner membrane</keyword>
<dbReference type="GO" id="GO:0008425">
    <property type="term" value="F:2-methoxy-6-polyprenyl-1,4-benzoquinol methyltransferase activity"/>
    <property type="evidence" value="ECO:0007669"/>
    <property type="project" value="UniProtKB-UniRule"/>
</dbReference>
<feature type="domain" description="RRM" evidence="14">
    <location>
        <begin position="346"/>
        <end position="420"/>
    </location>
</feature>
<feature type="region of interest" description="Disordered" evidence="13">
    <location>
        <begin position="159"/>
        <end position="190"/>
    </location>
</feature>
<dbReference type="GO" id="GO:0005634">
    <property type="term" value="C:nucleus"/>
    <property type="evidence" value="ECO:0007669"/>
    <property type="project" value="UniProtKB-SubCell"/>
</dbReference>
<gene>
    <name evidence="16" type="ORF">RDWZM_009506</name>
</gene>
<keyword evidence="4 11" id="KW-0489">Methyltransferase</keyword>
<evidence type="ECO:0000256" key="8">
    <source>
        <dbReference type="ARBA" id="ARBA00022884"/>
    </source>
</evidence>
<dbReference type="PROSITE" id="PS51608">
    <property type="entry name" value="SAM_MT_UBIE"/>
    <property type="match status" value="1"/>
</dbReference>
<keyword evidence="7 11" id="KW-0949">S-adenosyl-L-methionine</keyword>
<evidence type="ECO:0000256" key="6">
    <source>
        <dbReference type="ARBA" id="ARBA00022688"/>
    </source>
</evidence>
<evidence type="ECO:0000256" key="10">
    <source>
        <dbReference type="ARBA" id="ARBA00046387"/>
    </source>
</evidence>
<feature type="region of interest" description="Disordered" evidence="13">
    <location>
        <begin position="1"/>
        <end position="45"/>
    </location>
</feature>
<dbReference type="InterPro" id="IPR012677">
    <property type="entry name" value="Nucleotide-bd_a/b_plait_sf"/>
</dbReference>
<feature type="binding site" evidence="11">
    <location>
        <position position="861"/>
    </location>
    <ligand>
        <name>S-adenosyl-L-methionine</name>
        <dbReference type="ChEBI" id="CHEBI:59789"/>
    </ligand>
</feature>
<evidence type="ECO:0000259" key="15">
    <source>
        <dbReference type="PROSITE" id="PS50917"/>
    </source>
</evidence>
<keyword evidence="17" id="KW-1185">Reference proteome</keyword>
<dbReference type="EMBL" id="JAPWDV010000003">
    <property type="protein sequence ID" value="KAJ6218349.1"/>
    <property type="molecule type" value="Genomic_DNA"/>
</dbReference>
<evidence type="ECO:0000256" key="4">
    <source>
        <dbReference type="ARBA" id="ARBA00022603"/>
    </source>
</evidence>
<dbReference type="AlphaFoldDB" id="A0A9Q0RL31"/>
<feature type="compositionally biased region" description="Low complexity" evidence="13">
    <location>
        <begin position="435"/>
        <end position="459"/>
    </location>
</feature>
<feature type="region of interest" description="Disordered" evidence="13">
    <location>
        <begin position="208"/>
        <end position="248"/>
    </location>
</feature>
<dbReference type="InterPro" id="IPR029063">
    <property type="entry name" value="SAM-dependent_MTases_sf"/>
</dbReference>
<dbReference type="Gene3D" id="3.30.70.330">
    <property type="match status" value="3"/>
</dbReference>
<dbReference type="NCBIfam" id="NF001244">
    <property type="entry name" value="PRK00216.1-5"/>
    <property type="match status" value="1"/>
</dbReference>
<keyword evidence="11" id="KW-0496">Mitochondrion</keyword>
<dbReference type="InterPro" id="IPR023576">
    <property type="entry name" value="UbiE/COQ5_MeTrFase_CS"/>
</dbReference>
<comment type="subunit">
    <text evidence="10">Component of a multi-subunit COQ enzyme complex, composed of at least COQ3, COQ4, COQ5, COQ6, COQ7 and COQ9. Interacts with PYURF; the interaction is direct, stabilizes COQ5 protein and associates PYURF with COQ enzyme complex.</text>
</comment>
<keyword evidence="9" id="KW-0539">Nucleus</keyword>
<comment type="caution">
    <text evidence="11">Lacks conserved residue(s) required for the propagation of feature annotation.</text>
</comment>
<dbReference type="Proteomes" id="UP001142055">
    <property type="component" value="Chromosome 3"/>
</dbReference>
<evidence type="ECO:0000256" key="7">
    <source>
        <dbReference type="ARBA" id="ARBA00022691"/>
    </source>
</evidence>
<keyword evidence="8 12" id="KW-0694">RNA-binding</keyword>